<dbReference type="RefSeq" id="WP_078714380.1">
    <property type="nucleotide sequence ID" value="NZ_FUYG01000005.1"/>
</dbReference>
<dbReference type="PANTHER" id="PTHR33169">
    <property type="entry name" value="PADR-FAMILY TRANSCRIPTIONAL REGULATOR"/>
    <property type="match status" value="1"/>
</dbReference>
<protein>
    <submittedName>
        <fullName evidence="2">Transcriptional regulator PadR-like family protein</fullName>
    </submittedName>
</protein>
<evidence type="ECO:0000313" key="3">
    <source>
        <dbReference type="Proteomes" id="UP000189735"/>
    </source>
</evidence>
<reference evidence="3" key="1">
    <citation type="submission" date="2017-02" db="EMBL/GenBank/DDBJ databases">
        <authorList>
            <person name="Varghese N."/>
            <person name="Submissions S."/>
        </authorList>
    </citation>
    <scope>NUCLEOTIDE SEQUENCE [LARGE SCALE GENOMIC DNA]</scope>
    <source>
        <strain evidence="3">VKM Ac-2052</strain>
    </source>
</reference>
<evidence type="ECO:0000259" key="1">
    <source>
        <dbReference type="Pfam" id="PF03551"/>
    </source>
</evidence>
<dbReference type="InterPro" id="IPR036388">
    <property type="entry name" value="WH-like_DNA-bd_sf"/>
</dbReference>
<proteinExistence type="predicted"/>
<dbReference type="InterPro" id="IPR005149">
    <property type="entry name" value="Tscrpt_reg_PadR_N"/>
</dbReference>
<name>A0A1T4Y2J1_9MICO</name>
<dbReference type="PANTHER" id="PTHR33169:SF14">
    <property type="entry name" value="TRANSCRIPTIONAL REGULATOR RV3488"/>
    <property type="match status" value="1"/>
</dbReference>
<feature type="domain" description="Transcription regulator PadR N-terminal" evidence="1">
    <location>
        <begin position="23"/>
        <end position="83"/>
    </location>
</feature>
<dbReference type="SUPFAM" id="SSF46785">
    <property type="entry name" value="Winged helix' DNA-binding domain"/>
    <property type="match status" value="1"/>
</dbReference>
<dbReference type="Pfam" id="PF03551">
    <property type="entry name" value="PadR"/>
    <property type="match status" value="1"/>
</dbReference>
<organism evidence="2 3">
    <name type="scientific">Agreia bicolorata</name>
    <dbReference type="NCBI Taxonomy" id="110935"/>
    <lineage>
        <taxon>Bacteria</taxon>
        <taxon>Bacillati</taxon>
        <taxon>Actinomycetota</taxon>
        <taxon>Actinomycetes</taxon>
        <taxon>Micrococcales</taxon>
        <taxon>Microbacteriaceae</taxon>
        <taxon>Agreia</taxon>
    </lineage>
</organism>
<dbReference type="EMBL" id="FUYG01000005">
    <property type="protein sequence ID" value="SKA95976.1"/>
    <property type="molecule type" value="Genomic_DNA"/>
</dbReference>
<dbReference type="AlphaFoldDB" id="A0A1T4Y2J1"/>
<dbReference type="InterPro" id="IPR052509">
    <property type="entry name" value="Metal_resp_DNA-bind_regulator"/>
</dbReference>
<evidence type="ECO:0000313" key="2">
    <source>
        <dbReference type="EMBL" id="SKA95976.1"/>
    </source>
</evidence>
<dbReference type="InterPro" id="IPR036390">
    <property type="entry name" value="WH_DNA-bd_sf"/>
</dbReference>
<gene>
    <name evidence="2" type="ORF">SAMN06295879_2140</name>
</gene>
<accession>A0A1T4Y2J1</accession>
<dbReference type="Gene3D" id="1.10.10.10">
    <property type="entry name" value="Winged helix-like DNA-binding domain superfamily/Winged helix DNA-binding domain"/>
    <property type="match status" value="1"/>
</dbReference>
<sequence length="108" mass="12329">MEPIRRVTEPTIDVLTVMLENPHPIWGLLIIKKSDRLPGTVYPILERLERQGWIASTWEEDSERQGPRRRLYEFTAEGESAARELCLAFNEKRQATNQAPAAGKLALS</sequence>
<dbReference type="Proteomes" id="UP000189735">
    <property type="component" value="Unassembled WGS sequence"/>
</dbReference>